<dbReference type="Proteomes" id="UP001283361">
    <property type="component" value="Unassembled WGS sequence"/>
</dbReference>
<proteinExistence type="predicted"/>
<comment type="caution">
    <text evidence="2">The sequence shown here is derived from an EMBL/GenBank/DDBJ whole genome shotgun (WGS) entry which is preliminary data.</text>
</comment>
<protein>
    <submittedName>
        <fullName evidence="2">Uncharacterized protein</fullName>
    </submittedName>
</protein>
<name>A0AAE1D1V5_9GAST</name>
<sequence>MGNEPQKPACLSDASSNSSADRISRTSLCPHSPASVPVGVRSVRLAVEALKSVISSPRVKLARLYVASYSEDPSATSGGTGGDEKF</sequence>
<feature type="compositionally biased region" description="Polar residues" evidence="1">
    <location>
        <begin position="13"/>
        <end position="29"/>
    </location>
</feature>
<feature type="region of interest" description="Disordered" evidence="1">
    <location>
        <begin position="1"/>
        <end position="34"/>
    </location>
</feature>
<gene>
    <name evidence="2" type="ORF">RRG08_029801</name>
</gene>
<dbReference type="AlphaFoldDB" id="A0AAE1D1V5"/>
<reference evidence="2" key="1">
    <citation type="journal article" date="2023" name="G3 (Bethesda)">
        <title>A reference genome for the long-term kleptoplast-retaining sea slug Elysia crispata morphotype clarki.</title>
        <authorList>
            <person name="Eastman K.E."/>
            <person name="Pendleton A.L."/>
            <person name="Shaikh M.A."/>
            <person name="Suttiyut T."/>
            <person name="Ogas R."/>
            <person name="Tomko P."/>
            <person name="Gavelis G."/>
            <person name="Widhalm J.R."/>
            <person name="Wisecaver J.H."/>
        </authorList>
    </citation>
    <scope>NUCLEOTIDE SEQUENCE</scope>
    <source>
        <strain evidence="2">ECLA1</strain>
    </source>
</reference>
<keyword evidence="3" id="KW-1185">Reference proteome</keyword>
<evidence type="ECO:0000313" key="2">
    <source>
        <dbReference type="EMBL" id="KAK3750880.1"/>
    </source>
</evidence>
<organism evidence="2 3">
    <name type="scientific">Elysia crispata</name>
    <name type="common">lettuce slug</name>
    <dbReference type="NCBI Taxonomy" id="231223"/>
    <lineage>
        <taxon>Eukaryota</taxon>
        <taxon>Metazoa</taxon>
        <taxon>Spiralia</taxon>
        <taxon>Lophotrochozoa</taxon>
        <taxon>Mollusca</taxon>
        <taxon>Gastropoda</taxon>
        <taxon>Heterobranchia</taxon>
        <taxon>Euthyneura</taxon>
        <taxon>Panpulmonata</taxon>
        <taxon>Sacoglossa</taxon>
        <taxon>Placobranchoidea</taxon>
        <taxon>Plakobranchidae</taxon>
        <taxon>Elysia</taxon>
    </lineage>
</organism>
<evidence type="ECO:0000256" key="1">
    <source>
        <dbReference type="SAM" id="MobiDB-lite"/>
    </source>
</evidence>
<evidence type="ECO:0000313" key="3">
    <source>
        <dbReference type="Proteomes" id="UP001283361"/>
    </source>
</evidence>
<accession>A0AAE1D1V5</accession>
<dbReference type="EMBL" id="JAWDGP010005843">
    <property type="protein sequence ID" value="KAK3750880.1"/>
    <property type="molecule type" value="Genomic_DNA"/>
</dbReference>